<dbReference type="InterPro" id="IPR000182">
    <property type="entry name" value="GNAT_dom"/>
</dbReference>
<dbReference type="PROSITE" id="PS51186">
    <property type="entry name" value="GNAT"/>
    <property type="match status" value="1"/>
</dbReference>
<keyword evidence="3" id="KW-1185">Reference proteome</keyword>
<proteinExistence type="predicted"/>
<evidence type="ECO:0000313" key="2">
    <source>
        <dbReference type="EMBL" id="BEI90949.1"/>
    </source>
</evidence>
<name>A0AA48KZV2_9TREE</name>
<dbReference type="Proteomes" id="UP001233271">
    <property type="component" value="Chromosome 3"/>
</dbReference>
<evidence type="ECO:0000313" key="3">
    <source>
        <dbReference type="Proteomes" id="UP001233271"/>
    </source>
</evidence>
<feature type="domain" description="N-acetyltransferase" evidence="1">
    <location>
        <begin position="134"/>
        <end position="268"/>
    </location>
</feature>
<dbReference type="AlphaFoldDB" id="A0AA48KZV2"/>
<accession>A0AA48KZV2</accession>
<dbReference type="InterPro" id="IPR013653">
    <property type="entry name" value="GCN5-like_dom"/>
</dbReference>
<dbReference type="Gene3D" id="3.40.630.30">
    <property type="match status" value="1"/>
</dbReference>
<dbReference type="KEGG" id="ccac:CcaHIS019_0310190"/>
<dbReference type="InterPro" id="IPR016181">
    <property type="entry name" value="Acyl_CoA_acyltransferase"/>
</dbReference>
<dbReference type="CDD" id="cd04301">
    <property type="entry name" value="NAT_SF"/>
    <property type="match status" value="1"/>
</dbReference>
<dbReference type="GeneID" id="85494819"/>
<protein>
    <recommendedName>
        <fullName evidence="1">N-acetyltransferase domain-containing protein</fullName>
    </recommendedName>
</protein>
<dbReference type="EMBL" id="AP028214">
    <property type="protein sequence ID" value="BEI90949.1"/>
    <property type="molecule type" value="Genomic_DNA"/>
</dbReference>
<sequence>MTKPQRYPRDPVALLPLLEALLPASIALVGSIRSSPTLEIFATFPADPPAEWMVVAVLPGPVGQMRIFHSFEAGPITNEEKERGQAMVNAVVGEMLRDRPGYKLGAVHEAWSESLRLNVVGGRYHTMCTTFLAPKNAQVDASRADTCGLILDEGRPGDEVLIQAKSGYRTREWYAAQLGHTSVLRPTPDSLPVAWVVTVADGAIGALYTLPEFRRRGLAKAVLAHRLGKMTGLPGFCHVEVTNGASESLWEGMGWTRGHRVNWIYADD</sequence>
<dbReference type="Pfam" id="PF08445">
    <property type="entry name" value="FR47"/>
    <property type="match status" value="1"/>
</dbReference>
<reference evidence="2" key="1">
    <citation type="journal article" date="2023" name="BMC Genomics">
        <title>Chromosome-level genome assemblies of Cutaneotrichosporon spp. (Trichosporonales, Basidiomycota) reveal imbalanced evolution between nucleotide sequences and chromosome synteny.</title>
        <authorList>
            <person name="Kobayashi Y."/>
            <person name="Kayamori A."/>
            <person name="Aoki K."/>
            <person name="Shiwa Y."/>
            <person name="Matsutani M."/>
            <person name="Fujita N."/>
            <person name="Sugita T."/>
            <person name="Iwasaki W."/>
            <person name="Tanaka N."/>
            <person name="Takashima M."/>
        </authorList>
    </citation>
    <scope>NUCLEOTIDE SEQUENCE</scope>
    <source>
        <strain evidence="2">HIS019</strain>
    </source>
</reference>
<dbReference type="RefSeq" id="XP_060456214.1">
    <property type="nucleotide sequence ID" value="XM_060599529.1"/>
</dbReference>
<gene>
    <name evidence="2" type="primary">GLYAT</name>
    <name evidence="2" type="ORF">CcaverHIS019_0310190</name>
</gene>
<dbReference type="SUPFAM" id="SSF55729">
    <property type="entry name" value="Acyl-CoA N-acyltransferases (Nat)"/>
    <property type="match status" value="1"/>
</dbReference>
<organism evidence="2 3">
    <name type="scientific">Cutaneotrichosporon cavernicola</name>
    <dbReference type="NCBI Taxonomy" id="279322"/>
    <lineage>
        <taxon>Eukaryota</taxon>
        <taxon>Fungi</taxon>
        <taxon>Dikarya</taxon>
        <taxon>Basidiomycota</taxon>
        <taxon>Agaricomycotina</taxon>
        <taxon>Tremellomycetes</taxon>
        <taxon>Trichosporonales</taxon>
        <taxon>Trichosporonaceae</taxon>
        <taxon>Cutaneotrichosporon</taxon>
    </lineage>
</organism>
<evidence type="ECO:0000259" key="1">
    <source>
        <dbReference type="PROSITE" id="PS51186"/>
    </source>
</evidence>
<dbReference type="GO" id="GO:0016747">
    <property type="term" value="F:acyltransferase activity, transferring groups other than amino-acyl groups"/>
    <property type="evidence" value="ECO:0007669"/>
    <property type="project" value="InterPro"/>
</dbReference>